<dbReference type="SUPFAM" id="SSF56300">
    <property type="entry name" value="Metallo-dependent phosphatases"/>
    <property type="match status" value="1"/>
</dbReference>
<evidence type="ECO:0000256" key="1">
    <source>
        <dbReference type="SAM" id="MobiDB-lite"/>
    </source>
</evidence>
<dbReference type="Pfam" id="PF00149">
    <property type="entry name" value="Metallophos"/>
    <property type="match status" value="1"/>
</dbReference>
<dbReference type="InterPro" id="IPR018392">
    <property type="entry name" value="LysM"/>
</dbReference>
<proteinExistence type="predicted"/>
<evidence type="ECO:0000313" key="4">
    <source>
        <dbReference type="Proteomes" id="UP000425960"/>
    </source>
</evidence>
<dbReference type="Proteomes" id="UP000425960">
    <property type="component" value="Chromosome"/>
</dbReference>
<dbReference type="InterPro" id="IPR029052">
    <property type="entry name" value="Metallo-depent_PP-like"/>
</dbReference>
<dbReference type="Gene3D" id="3.60.21.10">
    <property type="match status" value="1"/>
</dbReference>
<protein>
    <recommendedName>
        <fullName evidence="2">LysM domain-containing protein</fullName>
    </recommendedName>
</protein>
<dbReference type="InterPro" id="IPR036779">
    <property type="entry name" value="LysM_dom_sf"/>
</dbReference>
<dbReference type="Pfam" id="PF01476">
    <property type="entry name" value="LysM"/>
    <property type="match status" value="1"/>
</dbReference>
<dbReference type="GO" id="GO:0016787">
    <property type="term" value="F:hydrolase activity"/>
    <property type="evidence" value="ECO:0007669"/>
    <property type="project" value="InterPro"/>
</dbReference>
<reference evidence="3 4" key="1">
    <citation type="submission" date="2019-11" db="EMBL/GenBank/DDBJ databases">
        <title>Comparative genomics of hydrocarbon-degrading Desulfosarcina strains.</title>
        <authorList>
            <person name="Watanabe M."/>
            <person name="Kojima H."/>
            <person name="Fukui M."/>
        </authorList>
    </citation>
    <scope>NUCLEOTIDE SEQUENCE [LARGE SCALE GENOMIC DNA]</scope>
    <source>
        <strain evidence="3 4">28bB2T</strain>
    </source>
</reference>
<dbReference type="CDD" id="cd00118">
    <property type="entry name" value="LysM"/>
    <property type="match status" value="1"/>
</dbReference>
<dbReference type="InterPro" id="IPR004843">
    <property type="entry name" value="Calcineurin-like_PHP"/>
</dbReference>
<dbReference type="EMBL" id="AP021876">
    <property type="protein sequence ID" value="BBO80547.1"/>
    <property type="molecule type" value="Genomic_DNA"/>
</dbReference>
<organism evidence="3 4">
    <name type="scientific">Desulfosarcina ovata subsp. sediminis</name>
    <dbReference type="NCBI Taxonomy" id="885957"/>
    <lineage>
        <taxon>Bacteria</taxon>
        <taxon>Pseudomonadati</taxon>
        <taxon>Thermodesulfobacteriota</taxon>
        <taxon>Desulfobacteria</taxon>
        <taxon>Desulfobacterales</taxon>
        <taxon>Desulfosarcinaceae</taxon>
        <taxon>Desulfosarcina</taxon>
    </lineage>
</organism>
<dbReference type="AlphaFoldDB" id="A0A5K7ZKN4"/>
<dbReference type="KEGG" id="dov:DSCO28_11130"/>
<dbReference type="RefSeq" id="WP_155321470.1">
    <property type="nucleotide sequence ID" value="NZ_AP021876.1"/>
</dbReference>
<gene>
    <name evidence="3" type="ORF">DSCO28_11130</name>
</gene>
<evidence type="ECO:0000259" key="2">
    <source>
        <dbReference type="PROSITE" id="PS51782"/>
    </source>
</evidence>
<sequence>MRYVVKSGDTLSAIARDHGYASWRDIYYHDSNEEFRRKRPNPDLIYPGDELNLPDRESPVEPPPETPPETPPAVPPATVNPGGYNLFWMHPIPGDLVVTPMARRSQNTIDTAAGIDALIVYPAFLTPAIVVADQHVELLVLTKGQTLLITQVNRQLKISPGLDSRKIFNTAPLFSDLNSDPIRVTEISLNNGEFIKTPTSFVGNIDARAMTLFSDKGYTKLFQVSLDHRCLLNASGSSRNFNTQTEGKWNGRTHYDEIIREVLDAMNGVSIPERGRYAFRISGDDVSPGQVSLDDPIQAYHPVFYHRSMNYTDIAHISDIHISARHQILAQSPARVIEYEVAGAESDLDVSPPIGTMLNRSSRNVKRILDRVGAATANALFVGGDIIDFIPNVSVPHQQQRRVREVWNAVALDDNYRHRYQNFIDFVSFYSLILDFCRRFQKPAFALTGNHDCYNDAYGISPRVLGVRANEGIAADHNLTLYEAILAFGRTYDELKSQSMFTPAMFNWFYAVLTPFADFAIKLPHQVLVGMAWGEEEDLLDVPLTNHGFGHLPRSDNAISARQLRVLEDAVNTGKKVILSSHFTFASYIEHIPMSSTEEGDIEFETTGEYGDHDMGTFETNRKRLYEQLIGLQRKIQCIVTGHSHRRGIYFIRDVDYTFDNSVKTWYYDFGSLPGLQQTLETQGRQQLLEPIIIVSDSGGPVPRYNWNGEFNGWGSSPPGGTLVNFAGNGAVSTVQTLSSGVKPRFVVALDYLDLIAEQTVLETVQSDDFSARDEARGRVRAYRFQVDFSDAVASLRLRVRGMRMYLHNQGWAKVEFSWNVSAARWELTGNNARNFRRFFRGYRGREMFLAIQLTSDIGWVDQWYEINQGGWWTFECEVERQPVSSIPIIGPLVTNTYRYSIFRIFRQPGGDHTDRGPSEFPDFAIRETLPKYT</sequence>
<feature type="compositionally biased region" description="Pro residues" evidence="1">
    <location>
        <begin position="60"/>
        <end position="75"/>
    </location>
</feature>
<name>A0A5K7ZKN4_9BACT</name>
<evidence type="ECO:0000313" key="3">
    <source>
        <dbReference type="EMBL" id="BBO80547.1"/>
    </source>
</evidence>
<accession>A0A5K7ZKN4</accession>
<dbReference type="PROSITE" id="PS51782">
    <property type="entry name" value="LYSM"/>
    <property type="match status" value="1"/>
</dbReference>
<feature type="domain" description="LysM" evidence="2">
    <location>
        <begin position="1"/>
        <end position="53"/>
    </location>
</feature>
<dbReference type="SMART" id="SM00257">
    <property type="entry name" value="LysM"/>
    <property type="match status" value="1"/>
</dbReference>
<feature type="region of interest" description="Disordered" evidence="1">
    <location>
        <begin position="37"/>
        <end position="77"/>
    </location>
</feature>
<dbReference type="Gene3D" id="3.10.350.10">
    <property type="entry name" value="LysM domain"/>
    <property type="match status" value="1"/>
</dbReference>